<dbReference type="PANTHER" id="PTHR34753">
    <property type="entry name" value="TELOMERASE RNA COMPONENT INTERACTING RNASE"/>
    <property type="match status" value="1"/>
</dbReference>
<gene>
    <name evidence="2" type="ORF">GBAR_LOCUS15088</name>
</gene>
<dbReference type="AlphaFoldDB" id="A0AA35SA26"/>
<feature type="compositionally biased region" description="Basic and acidic residues" evidence="1">
    <location>
        <begin position="66"/>
        <end position="79"/>
    </location>
</feature>
<accession>A0AA35SA26</accession>
<keyword evidence="3" id="KW-1185">Reference proteome</keyword>
<sequence>MANCGEGGGNSFVNDGSFMEMFKRLQEQQKDNTKETTSTEDSSKSGSSAPKGEREPDKTSGPMSDINKETVSEEKKALEKTTTNIDPPVVKASQGVMLGKRKSLMKSIELREKRKRRREELEQEQQLAQEQDDKDKSSAWKAYMAQVKAYEARNCTDSEGHRRPLVK</sequence>
<proteinExistence type="predicted"/>
<feature type="compositionally biased region" description="Basic and acidic residues" evidence="1">
    <location>
        <begin position="21"/>
        <end position="34"/>
    </location>
</feature>
<evidence type="ECO:0000313" key="2">
    <source>
        <dbReference type="EMBL" id="CAI8026218.1"/>
    </source>
</evidence>
<comment type="caution">
    <text evidence="2">The sequence shown here is derived from an EMBL/GenBank/DDBJ whole genome shotgun (WGS) entry which is preliminary data.</text>
</comment>
<dbReference type="PANTHER" id="PTHR34753:SF1">
    <property type="entry name" value="TELOMERASE RNA COMPONENT INTERACTING RNASE"/>
    <property type="match status" value="1"/>
</dbReference>
<dbReference type="GO" id="GO:0008408">
    <property type="term" value="F:3'-5' exonuclease activity"/>
    <property type="evidence" value="ECO:0007669"/>
    <property type="project" value="InterPro"/>
</dbReference>
<organism evidence="2 3">
    <name type="scientific">Geodia barretti</name>
    <name type="common">Barrett's horny sponge</name>
    <dbReference type="NCBI Taxonomy" id="519541"/>
    <lineage>
        <taxon>Eukaryota</taxon>
        <taxon>Metazoa</taxon>
        <taxon>Porifera</taxon>
        <taxon>Demospongiae</taxon>
        <taxon>Heteroscleromorpha</taxon>
        <taxon>Tetractinellida</taxon>
        <taxon>Astrophorina</taxon>
        <taxon>Geodiidae</taxon>
        <taxon>Geodia</taxon>
    </lineage>
</organism>
<protein>
    <submittedName>
        <fullName evidence="2">Telomerase RNA component interacting RNase</fullName>
    </submittedName>
</protein>
<dbReference type="GO" id="GO:0008409">
    <property type="term" value="F:5'-3' exonuclease activity"/>
    <property type="evidence" value="ECO:0007669"/>
    <property type="project" value="InterPro"/>
</dbReference>
<dbReference type="EMBL" id="CASHTH010002205">
    <property type="protein sequence ID" value="CAI8026218.1"/>
    <property type="molecule type" value="Genomic_DNA"/>
</dbReference>
<dbReference type="Proteomes" id="UP001174909">
    <property type="component" value="Unassembled WGS sequence"/>
</dbReference>
<feature type="compositionally biased region" description="Gly residues" evidence="1">
    <location>
        <begin position="1"/>
        <end position="10"/>
    </location>
</feature>
<dbReference type="InterPro" id="IPR038838">
    <property type="entry name" value="TRIR"/>
</dbReference>
<feature type="region of interest" description="Disordered" evidence="1">
    <location>
        <begin position="1"/>
        <end position="138"/>
    </location>
</feature>
<name>A0AA35SA26_GEOBA</name>
<evidence type="ECO:0000256" key="1">
    <source>
        <dbReference type="SAM" id="MobiDB-lite"/>
    </source>
</evidence>
<feature type="compositionally biased region" description="Low complexity" evidence="1">
    <location>
        <begin position="35"/>
        <end position="48"/>
    </location>
</feature>
<reference evidence="2" key="1">
    <citation type="submission" date="2023-03" db="EMBL/GenBank/DDBJ databases">
        <authorList>
            <person name="Steffen K."/>
            <person name="Cardenas P."/>
        </authorList>
    </citation>
    <scope>NUCLEOTIDE SEQUENCE</scope>
</reference>
<evidence type="ECO:0000313" key="3">
    <source>
        <dbReference type="Proteomes" id="UP001174909"/>
    </source>
</evidence>